<dbReference type="InterPro" id="IPR052178">
    <property type="entry name" value="Sec_Metab_Biosynth_SDR"/>
</dbReference>
<dbReference type="InterPro" id="IPR036291">
    <property type="entry name" value="NAD(P)-bd_dom_sf"/>
</dbReference>
<dbReference type="PRINTS" id="PR00080">
    <property type="entry name" value="SDRFAMILY"/>
</dbReference>
<evidence type="ECO:0000313" key="6">
    <source>
        <dbReference type="Proteomes" id="UP001479436"/>
    </source>
</evidence>
<dbReference type="SUPFAM" id="SSF51735">
    <property type="entry name" value="NAD(P)-binding Rossmann-fold domains"/>
    <property type="match status" value="1"/>
</dbReference>
<dbReference type="Pfam" id="PF00106">
    <property type="entry name" value="adh_short"/>
    <property type="match status" value="1"/>
</dbReference>
<proteinExistence type="inferred from homology"/>
<keyword evidence="3" id="KW-0560">Oxidoreductase</keyword>
<comment type="caution">
    <text evidence="5">The sequence shown here is derived from an EMBL/GenBank/DDBJ whole genome shotgun (WGS) entry which is preliminary data.</text>
</comment>
<keyword evidence="2" id="KW-0521">NADP</keyword>
<evidence type="ECO:0000256" key="1">
    <source>
        <dbReference type="ARBA" id="ARBA00006484"/>
    </source>
</evidence>
<dbReference type="Proteomes" id="UP001479436">
    <property type="component" value="Unassembled WGS sequence"/>
</dbReference>
<name>A0ABR2WQH1_9FUNG</name>
<dbReference type="PRINTS" id="PR00081">
    <property type="entry name" value="GDHRDH"/>
</dbReference>
<keyword evidence="6" id="KW-1185">Reference proteome</keyword>
<sequence length="269" mass="28509">MSTTELSQFTVGNLFDVSGRVGLVTGGGAGIGLMITKALVANGAKVYIASRRLELIEKIASELTKIGPGTCIAIQADLSSKQACEDLAHKIKEREQYLDFLINNSGVAHNAPLEEFPDEAWDQEYRLNVTSVFQLTVACLPLLEASQRQSEDPARVINVGSIGGIHSSPKISAYSYQASKAAVLHLSSVLSSHLAGKKVNVVCIAPGIFPSDMSKSIVAKESEFIATIPQGRLGNETDMGGLALFLCSKAGAYINGSTIIIDGGRVLWA</sequence>
<organism evidence="5 6">
    <name type="scientific">Basidiobolus ranarum</name>
    <dbReference type="NCBI Taxonomy" id="34480"/>
    <lineage>
        <taxon>Eukaryota</taxon>
        <taxon>Fungi</taxon>
        <taxon>Fungi incertae sedis</taxon>
        <taxon>Zoopagomycota</taxon>
        <taxon>Entomophthoromycotina</taxon>
        <taxon>Basidiobolomycetes</taxon>
        <taxon>Basidiobolales</taxon>
        <taxon>Basidiobolaceae</taxon>
        <taxon>Basidiobolus</taxon>
    </lineage>
</organism>
<evidence type="ECO:0000313" key="5">
    <source>
        <dbReference type="EMBL" id="KAK9763743.1"/>
    </source>
</evidence>
<gene>
    <name evidence="5" type="ORF">K7432_009327</name>
</gene>
<evidence type="ECO:0000256" key="2">
    <source>
        <dbReference type="ARBA" id="ARBA00022857"/>
    </source>
</evidence>
<dbReference type="EMBL" id="JASJQH010000568">
    <property type="protein sequence ID" value="KAK9763743.1"/>
    <property type="molecule type" value="Genomic_DNA"/>
</dbReference>
<accession>A0ABR2WQH1</accession>
<dbReference type="PANTHER" id="PTHR43618:SF8">
    <property type="entry name" value="7ALPHA-HYDROXYSTEROID DEHYDROGENASE"/>
    <property type="match status" value="1"/>
</dbReference>
<evidence type="ECO:0000256" key="4">
    <source>
        <dbReference type="RuleBase" id="RU000363"/>
    </source>
</evidence>
<dbReference type="PANTHER" id="PTHR43618">
    <property type="entry name" value="7-ALPHA-HYDROXYSTEROID DEHYDROGENASE"/>
    <property type="match status" value="1"/>
</dbReference>
<dbReference type="InterPro" id="IPR002347">
    <property type="entry name" value="SDR_fam"/>
</dbReference>
<reference evidence="5 6" key="1">
    <citation type="submission" date="2023-04" db="EMBL/GenBank/DDBJ databases">
        <title>Genome of Basidiobolus ranarum AG-B5.</title>
        <authorList>
            <person name="Stajich J.E."/>
            <person name="Carter-House D."/>
            <person name="Gryganskyi A."/>
        </authorList>
    </citation>
    <scope>NUCLEOTIDE SEQUENCE [LARGE SCALE GENOMIC DNA]</scope>
    <source>
        <strain evidence="5 6">AG-B5</strain>
    </source>
</reference>
<dbReference type="Gene3D" id="3.40.50.720">
    <property type="entry name" value="NAD(P)-binding Rossmann-like Domain"/>
    <property type="match status" value="1"/>
</dbReference>
<protein>
    <submittedName>
        <fullName evidence="5">Uncharacterized protein</fullName>
    </submittedName>
</protein>
<evidence type="ECO:0000256" key="3">
    <source>
        <dbReference type="ARBA" id="ARBA00023002"/>
    </source>
</evidence>
<comment type="similarity">
    <text evidence="1 4">Belongs to the short-chain dehydrogenases/reductases (SDR) family.</text>
</comment>